<reference evidence="2 3" key="1">
    <citation type="submission" date="2023-11" db="EMBL/GenBank/DDBJ databases">
        <title>Halocaridina rubra genome assembly.</title>
        <authorList>
            <person name="Smith C."/>
        </authorList>
    </citation>
    <scope>NUCLEOTIDE SEQUENCE [LARGE SCALE GENOMIC DNA]</scope>
    <source>
        <strain evidence="2">EP-1</strain>
        <tissue evidence="2">Whole</tissue>
    </source>
</reference>
<evidence type="ECO:0000313" key="3">
    <source>
        <dbReference type="Proteomes" id="UP001381693"/>
    </source>
</evidence>
<accession>A0AAN8WG97</accession>
<feature type="region of interest" description="Disordered" evidence="1">
    <location>
        <begin position="1043"/>
        <end position="1063"/>
    </location>
</feature>
<feature type="region of interest" description="Disordered" evidence="1">
    <location>
        <begin position="767"/>
        <end position="799"/>
    </location>
</feature>
<feature type="compositionally biased region" description="Low complexity" evidence="1">
    <location>
        <begin position="686"/>
        <end position="700"/>
    </location>
</feature>
<feature type="compositionally biased region" description="Low complexity" evidence="1">
    <location>
        <begin position="26"/>
        <end position="41"/>
    </location>
</feature>
<feature type="region of interest" description="Disordered" evidence="1">
    <location>
        <begin position="1"/>
        <end position="51"/>
    </location>
</feature>
<proteinExistence type="predicted"/>
<dbReference type="EMBL" id="JAXCGZ010022736">
    <property type="protein sequence ID" value="KAK7025533.1"/>
    <property type="molecule type" value="Genomic_DNA"/>
</dbReference>
<feature type="region of interest" description="Disordered" evidence="1">
    <location>
        <begin position="676"/>
        <end position="711"/>
    </location>
</feature>
<evidence type="ECO:0000256" key="1">
    <source>
        <dbReference type="SAM" id="MobiDB-lite"/>
    </source>
</evidence>
<feature type="compositionally biased region" description="Basic and acidic residues" evidence="1">
    <location>
        <begin position="784"/>
        <end position="799"/>
    </location>
</feature>
<sequence>MQSGESYMTKNYIKKNFRPSPTPRQSLTSSKSSSSVTPSESSFKRHSQSRRSVYRAELVQNDSFDNFSTCSSLESAETMRSHSQRSAASKDDRPFSYNSVFTTDGYQWIVKADEKNKCFQQSRTAFGVDLSCSQSQRAEMCEKNDPRSMQRKGLQGKITNSLDNILNARKQVTNIHKVTNDSPSKCTNNTSCTLHALTQRGTKKLTRTNSAGELTLYNTESPKQLADENDKILKRSRFKSEVSDSSRSSSSHSSLVPWQGSTECLLEKEYKGRCHSFAQGLPQDTMLDRVLRCFEAFNVLRSRDILLASQRQVEPGLSTHHQDNKGGLTDEIWRQCHQGTDNWKPGLFFKDFSLEEKHFPESEQGSVCSAADQNRLFSDLSISSLDLRTLSPTLSHVQSMASPDLYTARYVADLPSPTQCDQEYIITPPEEFVGDCSSGKANKRLTQVIAGTEDDCGSSTVSNPTRSALRELDLKPLEPSEIPEGGFRLITESEYRRGVKNSEINEPISLPLSDNISSTVSPECSLTNLEHPSRAAYLRSLLTEGQDIETVNSKDNMTVISSETANFKNNSTVISSELFPSVKPLTSGIQKKFVSEKRSDTLVSQNDSENKKVPSEKLLEECRNNIDYENYSHLKNGMDKDISEGTLMGKLEKRTTNKKKTKSLFSKACHEDENSVNKIKSRHSVSEVISESEVSTGSSGSPPPVDFATHPLSLTTNSAEETVEVDQNICNQKESAIDFDNHSPPSKSDNRFLSLEEHNRFLLKKMYPDSDSGESEDEANSPTDSKDFSKSPDSEKSEEVELFINNPESMMVGRLEIPIKADTYEELLKELKCKQLSRDFRKSSSNLKLDDIVEVSDTSSLPSPSDGWGIGAKPAVSEELLRLDGEEFVEYLGAIVKENDSLQPWDSVPDEVNNELSNYFQTKSESCPLNDVSKMETERKMTSCEFLERDKTENPAENKPIITVNMVIEAASSLKTTRPYFLPKEDPERTEKREYESLFSSGESFPKDFHTRNFPHANETNNMANETSKNNISLVEAVGDRTVDSPKAVESGGKQTNTRPKWKKEQVSLYHDSEYETKVQFEPNKTPRIVSLQMKLKSSSLDEKIPEEGNVHSAPSKDALLTSVEKDCTFSKVSEGMPHISKDLEIADFLDKDYCKYSLLVNKATRITANSSSLIDLIITNTPSFIVHHDVLPCPVGDHELLIATVNVRKEKRPPIVKTFRSLENCSQNCFCDILLNEYNILNSILSTYCVNYQVSISTGVFTRCLNECAPLTTKVMTRPPAPWIDSQLKEQMKRRDDLL</sequence>
<organism evidence="2 3">
    <name type="scientific">Halocaridina rubra</name>
    <name type="common">Hawaiian red shrimp</name>
    <dbReference type="NCBI Taxonomy" id="373956"/>
    <lineage>
        <taxon>Eukaryota</taxon>
        <taxon>Metazoa</taxon>
        <taxon>Ecdysozoa</taxon>
        <taxon>Arthropoda</taxon>
        <taxon>Crustacea</taxon>
        <taxon>Multicrustacea</taxon>
        <taxon>Malacostraca</taxon>
        <taxon>Eumalacostraca</taxon>
        <taxon>Eucarida</taxon>
        <taxon>Decapoda</taxon>
        <taxon>Pleocyemata</taxon>
        <taxon>Caridea</taxon>
        <taxon>Atyoidea</taxon>
        <taxon>Atyidae</taxon>
        <taxon>Halocaridina</taxon>
    </lineage>
</organism>
<comment type="caution">
    <text evidence="2">The sequence shown here is derived from an EMBL/GenBank/DDBJ whole genome shotgun (WGS) entry which is preliminary data.</text>
</comment>
<protein>
    <submittedName>
        <fullName evidence="2">Uncharacterized protein</fullName>
    </submittedName>
</protein>
<dbReference type="Proteomes" id="UP001381693">
    <property type="component" value="Unassembled WGS sequence"/>
</dbReference>
<evidence type="ECO:0000313" key="2">
    <source>
        <dbReference type="EMBL" id="KAK7025533.1"/>
    </source>
</evidence>
<gene>
    <name evidence="2" type="ORF">SK128_021174</name>
</gene>
<feature type="non-terminal residue" evidence="2">
    <location>
        <position position="1300"/>
    </location>
</feature>
<name>A0AAN8WG97_HALRR</name>
<keyword evidence="3" id="KW-1185">Reference proteome</keyword>